<dbReference type="Proteomes" id="UP000194360">
    <property type="component" value="Unassembled WGS sequence"/>
</dbReference>
<evidence type="ECO:0000256" key="1">
    <source>
        <dbReference type="ARBA" id="ARBA00004429"/>
    </source>
</evidence>
<feature type="transmembrane region" description="Helical" evidence="8">
    <location>
        <begin position="482"/>
        <end position="515"/>
    </location>
</feature>
<feature type="domain" description="ABC transmembrane type-1" evidence="10">
    <location>
        <begin position="365"/>
        <end position="556"/>
    </location>
</feature>
<evidence type="ECO:0000313" key="11">
    <source>
        <dbReference type="EMBL" id="OSY40369.1"/>
    </source>
</evidence>
<name>A0A1Y2MZH3_PSEAH</name>
<feature type="transmembrane region" description="Helical" evidence="8">
    <location>
        <begin position="267"/>
        <end position="288"/>
    </location>
</feature>
<dbReference type="CDD" id="cd06261">
    <property type="entry name" value="TM_PBP2"/>
    <property type="match status" value="2"/>
</dbReference>
<comment type="subcellular location">
    <subcellularLocation>
        <location evidence="1">Cell inner membrane</location>
        <topology evidence="1">Multi-pass membrane protein</topology>
    </subcellularLocation>
    <subcellularLocation>
        <location evidence="8">Cell membrane</location>
        <topology evidence="8">Multi-pass membrane protein</topology>
    </subcellularLocation>
</comment>
<keyword evidence="12" id="KW-1185">Reference proteome</keyword>
<sequence>MVTARRTRRPSTGPFTTARGMLPLILVCGFLFAVPIGMLVIGAFRNAPPGLPAQWSLEAFRTTYTDPASYSTLQNSILLAGGGTLLSTVVALLLAFLVTRTNTPLRGVVTAAMVLVVALPPLFYAISWGMLGNATTGLLNTTWRSLAGTDGVLFDANSWAGLLLVSTVKGAAFSYLLLLGPFRAIDRSLEEAAQVSGAGRLRTLLGIDLVVLAPAITGVVILSFVIGLESFDVPLFLGTPAGIDVFSTQIYGQITNMTPANYGGASALSLLLVVVVMALVAIQWKVLGRRNYTTVSGKSYRTEVWNIGPWRWAGTAFIAVYLLLAILLPLLQLVLGSLQPFFGGTVYSLTNYEQLLSDPSTVTALRTTLLVALVGGLIAMALALLVVYAIAHNESRWRRVLDLLTWLPWAVPGVVLGLGMAWMYVSIPGLRNLYGSVVVVMTGLVVTAIPIATRAVQPAVGQITRELEEASRVSGASPLRMFAGIVLPLIMPSFLAGWFVVAIVISGNLAIPILLSSAQNPTVPLLVYELYTQGQASRAAALFTIVLAALLVGLVVMGGGARLLRRRFGPAPTAATAPPDDPAHPPPPGGGAPDPHDVAAGIPGTTHTEGPRR</sequence>
<dbReference type="PANTHER" id="PTHR43357">
    <property type="entry name" value="INNER MEMBRANE ABC TRANSPORTER PERMEASE PROTEIN YDCV"/>
    <property type="match status" value="1"/>
</dbReference>
<evidence type="ECO:0000259" key="10">
    <source>
        <dbReference type="PROSITE" id="PS50928"/>
    </source>
</evidence>
<comment type="similarity">
    <text evidence="8">Belongs to the binding-protein-dependent transport system permease family.</text>
</comment>
<keyword evidence="2 8" id="KW-0813">Transport</keyword>
<keyword evidence="4" id="KW-0997">Cell inner membrane</keyword>
<feature type="transmembrane region" description="Helical" evidence="8">
    <location>
        <begin position="369"/>
        <end position="391"/>
    </location>
</feature>
<evidence type="ECO:0000256" key="4">
    <source>
        <dbReference type="ARBA" id="ARBA00022519"/>
    </source>
</evidence>
<feature type="domain" description="ABC transmembrane type-1" evidence="10">
    <location>
        <begin position="73"/>
        <end position="283"/>
    </location>
</feature>
<feature type="transmembrane region" description="Helical" evidence="8">
    <location>
        <begin position="403"/>
        <end position="427"/>
    </location>
</feature>
<evidence type="ECO:0000256" key="2">
    <source>
        <dbReference type="ARBA" id="ARBA00022448"/>
    </source>
</evidence>
<dbReference type="STRING" id="2074.BG845_02773"/>
<dbReference type="GO" id="GO:0055085">
    <property type="term" value="P:transmembrane transport"/>
    <property type="evidence" value="ECO:0007669"/>
    <property type="project" value="InterPro"/>
</dbReference>
<evidence type="ECO:0000256" key="7">
    <source>
        <dbReference type="ARBA" id="ARBA00023136"/>
    </source>
</evidence>
<dbReference type="PANTHER" id="PTHR43357:SF4">
    <property type="entry name" value="INNER MEMBRANE ABC TRANSPORTER PERMEASE PROTEIN YDCV"/>
    <property type="match status" value="1"/>
</dbReference>
<keyword evidence="6 8" id="KW-1133">Transmembrane helix</keyword>
<comment type="caution">
    <text evidence="11">The sequence shown here is derived from an EMBL/GenBank/DDBJ whole genome shotgun (WGS) entry which is preliminary data.</text>
</comment>
<evidence type="ECO:0000256" key="3">
    <source>
        <dbReference type="ARBA" id="ARBA00022475"/>
    </source>
</evidence>
<proteinExistence type="inferred from homology"/>
<feature type="transmembrane region" description="Helical" evidence="8">
    <location>
        <begin position="77"/>
        <end position="98"/>
    </location>
</feature>
<evidence type="ECO:0000313" key="12">
    <source>
        <dbReference type="Proteomes" id="UP000194360"/>
    </source>
</evidence>
<evidence type="ECO:0000256" key="8">
    <source>
        <dbReference type="RuleBase" id="RU363032"/>
    </source>
</evidence>
<reference evidence="11 12" key="1">
    <citation type="submission" date="2016-09" db="EMBL/GenBank/DDBJ databases">
        <title>Pseudonocardia autotrophica DSM535, a candidate organism with high potential of specific P450 cytochromes.</title>
        <authorList>
            <person name="Grumaz C."/>
            <person name="Vainshtein Y."/>
            <person name="Kirstahler P."/>
            <person name="Sohn K."/>
        </authorList>
    </citation>
    <scope>NUCLEOTIDE SEQUENCE [LARGE SCALE GENOMIC DNA]</scope>
    <source>
        <strain evidence="11 12">DSM 535</strain>
    </source>
</reference>
<feature type="transmembrane region" description="Helical" evidence="8">
    <location>
        <begin position="309"/>
        <end position="331"/>
    </location>
</feature>
<feature type="transmembrane region" description="Helical" evidence="8">
    <location>
        <begin position="535"/>
        <end position="557"/>
    </location>
</feature>
<keyword evidence="3" id="KW-1003">Cell membrane</keyword>
<dbReference type="InterPro" id="IPR000515">
    <property type="entry name" value="MetI-like"/>
</dbReference>
<gene>
    <name evidence="11" type="primary">phnV</name>
    <name evidence="11" type="ORF">BG845_02773</name>
</gene>
<organism evidence="11 12">
    <name type="scientific">Pseudonocardia autotrophica</name>
    <name type="common">Amycolata autotrophica</name>
    <name type="synonym">Nocardia autotrophica</name>
    <dbReference type="NCBI Taxonomy" id="2074"/>
    <lineage>
        <taxon>Bacteria</taxon>
        <taxon>Bacillati</taxon>
        <taxon>Actinomycetota</taxon>
        <taxon>Actinomycetes</taxon>
        <taxon>Pseudonocardiales</taxon>
        <taxon>Pseudonocardiaceae</taxon>
        <taxon>Pseudonocardia</taxon>
    </lineage>
</organism>
<feature type="transmembrane region" description="Helical" evidence="8">
    <location>
        <begin position="203"/>
        <end position="226"/>
    </location>
</feature>
<dbReference type="SUPFAM" id="SSF161098">
    <property type="entry name" value="MetI-like"/>
    <property type="match status" value="2"/>
</dbReference>
<protein>
    <submittedName>
        <fullName evidence="11">Putative 2-aminoethylphosphonate transport system permease protein PhnV</fullName>
    </submittedName>
</protein>
<dbReference type="Pfam" id="PF00528">
    <property type="entry name" value="BPD_transp_1"/>
    <property type="match status" value="2"/>
</dbReference>
<feature type="transmembrane region" description="Helical" evidence="8">
    <location>
        <begin position="159"/>
        <end position="182"/>
    </location>
</feature>
<keyword evidence="7 8" id="KW-0472">Membrane</keyword>
<evidence type="ECO:0000256" key="6">
    <source>
        <dbReference type="ARBA" id="ARBA00022989"/>
    </source>
</evidence>
<keyword evidence="5 8" id="KW-0812">Transmembrane</keyword>
<dbReference type="InterPro" id="IPR035906">
    <property type="entry name" value="MetI-like_sf"/>
</dbReference>
<dbReference type="AlphaFoldDB" id="A0A1Y2MZH3"/>
<evidence type="ECO:0000256" key="9">
    <source>
        <dbReference type="SAM" id="MobiDB-lite"/>
    </source>
</evidence>
<feature type="transmembrane region" description="Helical" evidence="8">
    <location>
        <begin position="105"/>
        <end position="126"/>
    </location>
</feature>
<feature type="region of interest" description="Disordered" evidence="9">
    <location>
        <begin position="570"/>
        <end position="613"/>
    </location>
</feature>
<dbReference type="EMBL" id="MIGB01000013">
    <property type="protein sequence ID" value="OSY40369.1"/>
    <property type="molecule type" value="Genomic_DNA"/>
</dbReference>
<feature type="transmembrane region" description="Helical" evidence="8">
    <location>
        <begin position="21"/>
        <end position="44"/>
    </location>
</feature>
<evidence type="ECO:0000256" key="5">
    <source>
        <dbReference type="ARBA" id="ARBA00022692"/>
    </source>
</evidence>
<dbReference type="Gene3D" id="1.10.3720.10">
    <property type="entry name" value="MetI-like"/>
    <property type="match status" value="2"/>
</dbReference>
<accession>A0A1Y2MZH3</accession>
<feature type="transmembrane region" description="Helical" evidence="8">
    <location>
        <begin position="433"/>
        <end position="452"/>
    </location>
</feature>
<dbReference type="GO" id="GO:0005886">
    <property type="term" value="C:plasma membrane"/>
    <property type="evidence" value="ECO:0007669"/>
    <property type="project" value="UniProtKB-SubCell"/>
</dbReference>
<dbReference type="PROSITE" id="PS50928">
    <property type="entry name" value="ABC_TM1"/>
    <property type="match status" value="2"/>
</dbReference>